<evidence type="ECO:0000259" key="9">
    <source>
        <dbReference type="Pfam" id="PF12320"/>
    </source>
</evidence>
<gene>
    <name evidence="7" type="primary">sbcD</name>
    <name evidence="10" type="ORF">J2Z34_002575</name>
</gene>
<sequence length="387" mass="44422">MKFIHIADLHIGRYLKDISLLEDQEDALNQLIQIIQEESPDALVIAGDVYDRSVPREDAVRIYNRFLTRLSELSVNVLLITGNHDSSERVQVLNSLLEMHGLLIQGHPEDPLKRINLKDESGEVSFYFLPYKDSFTLREIYGLNESKDDSVLYDEIIKRSVIDDGNRKVLIFHGFVTPGVKEDMETSDSERLLTVGGTDFVKAEIFDIFDYVALGHLHKPQWVKKGKTRYSGSLMKYSFSEANHRKSISIVEMDRDGKIEVSERFLTPQRDLVILRGSFSELMNSPGDSHAKDFIRAVLTDEEEIQDPLDRLRSRYPNIVELQRERDLQAEGASFAALEKMESREIKSLFHEFYLLENGDEPSEVMVRIIDETVEEMGVVGDETYQA</sequence>
<feature type="domain" description="Calcineurin-like phosphoesterase" evidence="8">
    <location>
        <begin position="1"/>
        <end position="220"/>
    </location>
</feature>
<keyword evidence="11" id="KW-1185">Reference proteome</keyword>
<comment type="function">
    <text evidence="7">SbcCD cleaves DNA hairpin structures. These structures can inhibit DNA replication and are intermediates in certain DNA recombination reactions. The complex acts as a 3'-&gt;5' double strand exonuclease that can open hairpins. It also has a 5' single-strand endonuclease activity.</text>
</comment>
<comment type="caution">
    <text evidence="10">The sequence shown here is derived from an EMBL/GenBank/DDBJ whole genome shotgun (WGS) entry which is preliminary data.</text>
</comment>
<organism evidence="10 11">
    <name type="scientific">Youngiibacter multivorans</name>
    <dbReference type="NCBI Taxonomy" id="937251"/>
    <lineage>
        <taxon>Bacteria</taxon>
        <taxon>Bacillati</taxon>
        <taxon>Bacillota</taxon>
        <taxon>Clostridia</taxon>
        <taxon>Eubacteriales</taxon>
        <taxon>Clostridiaceae</taxon>
        <taxon>Youngiibacter</taxon>
    </lineage>
</organism>
<dbReference type="Pfam" id="PF12320">
    <property type="entry name" value="SbcD_C"/>
    <property type="match status" value="1"/>
</dbReference>
<evidence type="ECO:0000256" key="7">
    <source>
        <dbReference type="RuleBase" id="RU363069"/>
    </source>
</evidence>
<dbReference type="RefSeq" id="WP_209460255.1">
    <property type="nucleotide sequence ID" value="NZ_JAGGKC010000023.1"/>
</dbReference>
<comment type="similarity">
    <text evidence="1 7">Belongs to the SbcD family.</text>
</comment>
<feature type="domain" description="Nuclease SbcCD subunit D C-terminal" evidence="9">
    <location>
        <begin position="269"/>
        <end position="355"/>
    </location>
</feature>
<evidence type="ECO:0000256" key="5">
    <source>
        <dbReference type="ARBA" id="ARBA00022801"/>
    </source>
</evidence>
<evidence type="ECO:0000256" key="1">
    <source>
        <dbReference type="ARBA" id="ARBA00010555"/>
    </source>
</evidence>
<keyword evidence="4 7" id="KW-0540">Nuclease</keyword>
<evidence type="ECO:0000313" key="10">
    <source>
        <dbReference type="EMBL" id="MBP1920077.1"/>
    </source>
</evidence>
<evidence type="ECO:0000256" key="2">
    <source>
        <dbReference type="ARBA" id="ARBA00011322"/>
    </source>
</evidence>
<name>A0ABS4G6A6_9CLOT</name>
<evidence type="ECO:0000313" key="11">
    <source>
        <dbReference type="Proteomes" id="UP001519271"/>
    </source>
</evidence>
<comment type="subunit">
    <text evidence="2 7">Heterodimer of SbcC and SbcD.</text>
</comment>
<dbReference type="PANTHER" id="PTHR30337:SF0">
    <property type="entry name" value="NUCLEASE SBCCD SUBUNIT D"/>
    <property type="match status" value="1"/>
</dbReference>
<dbReference type="GO" id="GO:0004527">
    <property type="term" value="F:exonuclease activity"/>
    <property type="evidence" value="ECO:0007669"/>
    <property type="project" value="UniProtKB-KW"/>
</dbReference>
<keyword evidence="7" id="KW-0235">DNA replication</keyword>
<evidence type="ECO:0000259" key="8">
    <source>
        <dbReference type="Pfam" id="PF00149"/>
    </source>
</evidence>
<dbReference type="InterPro" id="IPR041796">
    <property type="entry name" value="Mre11_N"/>
</dbReference>
<dbReference type="InterPro" id="IPR029052">
    <property type="entry name" value="Metallo-depent_PP-like"/>
</dbReference>
<proteinExistence type="inferred from homology"/>
<evidence type="ECO:0000256" key="3">
    <source>
        <dbReference type="ARBA" id="ARBA00013365"/>
    </source>
</evidence>
<dbReference type="NCBIfam" id="TIGR00619">
    <property type="entry name" value="sbcd"/>
    <property type="match status" value="1"/>
</dbReference>
<dbReference type="Proteomes" id="UP001519271">
    <property type="component" value="Unassembled WGS sequence"/>
</dbReference>
<dbReference type="InterPro" id="IPR026843">
    <property type="entry name" value="SbcD_C"/>
</dbReference>
<dbReference type="EMBL" id="JAGGKC010000023">
    <property type="protein sequence ID" value="MBP1920077.1"/>
    <property type="molecule type" value="Genomic_DNA"/>
</dbReference>
<accession>A0ABS4G6A6</accession>
<dbReference type="InterPro" id="IPR004593">
    <property type="entry name" value="SbcD"/>
</dbReference>
<evidence type="ECO:0000256" key="4">
    <source>
        <dbReference type="ARBA" id="ARBA00022722"/>
    </source>
</evidence>
<protein>
    <recommendedName>
        <fullName evidence="3 7">Nuclease SbcCD subunit D</fullName>
    </recommendedName>
</protein>
<keyword evidence="6 7" id="KW-0269">Exonuclease</keyword>
<dbReference type="InterPro" id="IPR004843">
    <property type="entry name" value="Calcineurin-like_PHP"/>
</dbReference>
<dbReference type="CDD" id="cd00840">
    <property type="entry name" value="MPP_Mre11_N"/>
    <property type="match status" value="1"/>
</dbReference>
<keyword evidence="5 7" id="KW-0378">Hydrolase</keyword>
<keyword evidence="7" id="KW-0233">DNA recombination</keyword>
<dbReference type="InterPro" id="IPR050535">
    <property type="entry name" value="DNA_Repair-Maintenance_Comp"/>
</dbReference>
<dbReference type="SUPFAM" id="SSF56300">
    <property type="entry name" value="Metallo-dependent phosphatases"/>
    <property type="match status" value="1"/>
</dbReference>
<keyword evidence="7" id="KW-0255">Endonuclease</keyword>
<dbReference type="Pfam" id="PF00149">
    <property type="entry name" value="Metallophos"/>
    <property type="match status" value="1"/>
</dbReference>
<dbReference type="PANTHER" id="PTHR30337">
    <property type="entry name" value="COMPONENT OF ATP-DEPENDENT DSDNA EXONUCLEASE"/>
    <property type="match status" value="1"/>
</dbReference>
<dbReference type="Gene3D" id="3.60.21.10">
    <property type="match status" value="1"/>
</dbReference>
<reference evidence="10 11" key="1">
    <citation type="submission" date="2021-03" db="EMBL/GenBank/DDBJ databases">
        <title>Genomic Encyclopedia of Type Strains, Phase IV (KMG-IV): sequencing the most valuable type-strain genomes for metagenomic binning, comparative biology and taxonomic classification.</title>
        <authorList>
            <person name="Goeker M."/>
        </authorList>
    </citation>
    <scope>NUCLEOTIDE SEQUENCE [LARGE SCALE GENOMIC DNA]</scope>
    <source>
        <strain evidence="10 11">DSM 6139</strain>
    </source>
</reference>
<evidence type="ECO:0000256" key="6">
    <source>
        <dbReference type="ARBA" id="ARBA00022839"/>
    </source>
</evidence>